<dbReference type="Proteomes" id="UP000586947">
    <property type="component" value="Unassembled WGS sequence"/>
</dbReference>
<sequence length="219" mass="23081">MRTDLIRKTALTAAGLAFTGGAIAGPVTAAYAASDAKPTSQTQNDRKPSGERELGVRYEAQPNFYYCGPAATRNALSVQGKNINVDDMAKEMGTTEAGTNSINDITPVLNKETGKPDAYRSVEISSPDADTKQTDTLRADVVKTVDQGRAVVANIAGTSTDTTGTTHSYEGGHYISVVGYHDNGNTVTIADSADPNQAAYDITVEHLADWIATRGYATS</sequence>
<dbReference type="InterPro" id="IPR038765">
    <property type="entry name" value="Papain-like_cys_pep_sf"/>
</dbReference>
<keyword evidence="2" id="KW-0732">Signal</keyword>
<proteinExistence type="predicted"/>
<comment type="caution">
    <text evidence="4">The sequence shown here is derived from an EMBL/GenBank/DDBJ whole genome shotgun (WGS) entry which is preliminary data.</text>
</comment>
<protein>
    <recommendedName>
        <fullName evidence="3">Peptidase C39-like domain-containing protein</fullName>
    </recommendedName>
</protein>
<dbReference type="InterPro" id="IPR039564">
    <property type="entry name" value="Peptidase_C39-like"/>
</dbReference>
<dbReference type="SUPFAM" id="SSF54001">
    <property type="entry name" value="Cysteine proteinases"/>
    <property type="match status" value="1"/>
</dbReference>
<gene>
    <name evidence="4" type="ORF">HNR20_000393</name>
</gene>
<accession>A0A840VS81</accession>
<organism evidence="4 5">
    <name type="scientific">Micromonospora parathelypteridis</name>
    <dbReference type="NCBI Taxonomy" id="1839617"/>
    <lineage>
        <taxon>Bacteria</taxon>
        <taxon>Bacillati</taxon>
        <taxon>Actinomycetota</taxon>
        <taxon>Actinomycetes</taxon>
        <taxon>Micromonosporales</taxon>
        <taxon>Micromonosporaceae</taxon>
        <taxon>Micromonospora</taxon>
    </lineage>
</organism>
<evidence type="ECO:0000259" key="3">
    <source>
        <dbReference type="Pfam" id="PF13529"/>
    </source>
</evidence>
<dbReference type="Gene3D" id="3.90.70.10">
    <property type="entry name" value="Cysteine proteinases"/>
    <property type="match status" value="1"/>
</dbReference>
<feature type="region of interest" description="Disordered" evidence="1">
    <location>
        <begin position="33"/>
        <end position="53"/>
    </location>
</feature>
<dbReference type="AlphaFoldDB" id="A0A840VS81"/>
<dbReference type="Pfam" id="PF13529">
    <property type="entry name" value="Peptidase_C39_2"/>
    <property type="match status" value="1"/>
</dbReference>
<reference evidence="4 5" key="1">
    <citation type="submission" date="2020-08" db="EMBL/GenBank/DDBJ databases">
        <title>Sequencing the genomes of 1000 actinobacteria strains.</title>
        <authorList>
            <person name="Klenk H.-P."/>
        </authorList>
    </citation>
    <scope>NUCLEOTIDE SEQUENCE [LARGE SCALE GENOMIC DNA]</scope>
    <source>
        <strain evidence="4 5">DSM 103125</strain>
    </source>
</reference>
<evidence type="ECO:0000313" key="5">
    <source>
        <dbReference type="Proteomes" id="UP000586947"/>
    </source>
</evidence>
<feature type="compositionally biased region" description="Basic and acidic residues" evidence="1">
    <location>
        <begin position="44"/>
        <end position="53"/>
    </location>
</feature>
<feature type="signal peptide" evidence="2">
    <location>
        <begin position="1"/>
        <end position="24"/>
    </location>
</feature>
<feature type="domain" description="Peptidase C39-like" evidence="3">
    <location>
        <begin position="54"/>
        <end position="193"/>
    </location>
</feature>
<evidence type="ECO:0000313" key="4">
    <source>
        <dbReference type="EMBL" id="MBB5475888.1"/>
    </source>
</evidence>
<evidence type="ECO:0000256" key="1">
    <source>
        <dbReference type="SAM" id="MobiDB-lite"/>
    </source>
</evidence>
<feature type="chain" id="PRO_5039433296" description="Peptidase C39-like domain-containing protein" evidence="2">
    <location>
        <begin position="25"/>
        <end position="219"/>
    </location>
</feature>
<keyword evidence="5" id="KW-1185">Reference proteome</keyword>
<dbReference type="RefSeq" id="WP_184175912.1">
    <property type="nucleotide sequence ID" value="NZ_BMNF01000008.1"/>
</dbReference>
<name>A0A840VS81_9ACTN</name>
<dbReference type="EMBL" id="JACHDP010000001">
    <property type="protein sequence ID" value="MBB5475888.1"/>
    <property type="molecule type" value="Genomic_DNA"/>
</dbReference>
<evidence type="ECO:0000256" key="2">
    <source>
        <dbReference type="SAM" id="SignalP"/>
    </source>
</evidence>